<evidence type="ECO:0000313" key="2">
    <source>
        <dbReference type="EMBL" id="KAA6376858.1"/>
    </source>
</evidence>
<organism evidence="2 3">
    <name type="scientific">Streblomastix strix</name>
    <dbReference type="NCBI Taxonomy" id="222440"/>
    <lineage>
        <taxon>Eukaryota</taxon>
        <taxon>Metamonada</taxon>
        <taxon>Preaxostyla</taxon>
        <taxon>Oxymonadida</taxon>
        <taxon>Streblomastigidae</taxon>
        <taxon>Streblomastix</taxon>
    </lineage>
</organism>
<dbReference type="AlphaFoldDB" id="A0A5J4V2C1"/>
<feature type="compositionally biased region" description="Basic and acidic residues" evidence="1">
    <location>
        <begin position="135"/>
        <end position="158"/>
    </location>
</feature>
<evidence type="ECO:0000256" key="1">
    <source>
        <dbReference type="SAM" id="MobiDB-lite"/>
    </source>
</evidence>
<protein>
    <submittedName>
        <fullName evidence="2">Uncharacterized protein</fullName>
    </submittedName>
</protein>
<reference evidence="2 3" key="1">
    <citation type="submission" date="2019-03" db="EMBL/GenBank/DDBJ databases">
        <title>Single cell metagenomics reveals metabolic interactions within the superorganism composed of flagellate Streblomastix strix and complex community of Bacteroidetes bacteria on its surface.</title>
        <authorList>
            <person name="Treitli S.C."/>
            <person name="Kolisko M."/>
            <person name="Husnik F."/>
            <person name="Keeling P."/>
            <person name="Hampl V."/>
        </authorList>
    </citation>
    <scope>NUCLEOTIDE SEQUENCE [LARGE SCALE GENOMIC DNA]</scope>
    <source>
        <strain evidence="2">ST1C</strain>
    </source>
</reference>
<name>A0A5J4V2C1_9EUKA</name>
<evidence type="ECO:0000313" key="3">
    <source>
        <dbReference type="Proteomes" id="UP000324800"/>
    </source>
</evidence>
<dbReference type="Proteomes" id="UP000324800">
    <property type="component" value="Unassembled WGS sequence"/>
</dbReference>
<feature type="region of interest" description="Disordered" evidence="1">
    <location>
        <begin position="131"/>
        <end position="158"/>
    </location>
</feature>
<comment type="caution">
    <text evidence="2">The sequence shown here is derived from an EMBL/GenBank/DDBJ whole genome shotgun (WGS) entry which is preliminary data.</text>
</comment>
<accession>A0A5J4V2C1</accession>
<proteinExistence type="predicted"/>
<dbReference type="EMBL" id="SNRW01010230">
    <property type="protein sequence ID" value="KAA6376858.1"/>
    <property type="molecule type" value="Genomic_DNA"/>
</dbReference>
<gene>
    <name evidence="2" type="ORF">EZS28_027614</name>
</gene>
<sequence>MDNQLQQKQTKSNETSSVFIIELERRAIDTTNFKANEESGHDGNIQTSTTDSMATISNCKKRGMAEWVHLIYKSLTHMRRSSQHISESRNELESKKSWMGQHDEAIEKKHRIIEDICNDTYGSILREMGNSSANTERRNKENIHTMESENPKIQKNRDNSNFDSVDSFFANIATQPVLIEGTYD</sequence>